<keyword evidence="3" id="KW-1185">Reference proteome</keyword>
<keyword evidence="1" id="KW-1133">Transmembrane helix</keyword>
<feature type="transmembrane region" description="Helical" evidence="1">
    <location>
        <begin position="191"/>
        <end position="221"/>
    </location>
</feature>
<proteinExistence type="predicted"/>
<protein>
    <submittedName>
        <fullName evidence="2">Uncharacterized protein</fullName>
    </submittedName>
</protein>
<dbReference type="Pfam" id="PF20108">
    <property type="entry name" value="DUF6498"/>
    <property type="match status" value="1"/>
</dbReference>
<gene>
    <name evidence="2" type="ORF">SAMN04487947_0649</name>
</gene>
<feature type="transmembrane region" description="Helical" evidence="1">
    <location>
        <begin position="147"/>
        <end position="170"/>
    </location>
</feature>
<dbReference type="InterPro" id="IPR045466">
    <property type="entry name" value="DUF6498"/>
</dbReference>
<feature type="transmembrane region" description="Helical" evidence="1">
    <location>
        <begin position="113"/>
        <end position="135"/>
    </location>
</feature>
<evidence type="ECO:0000256" key="1">
    <source>
        <dbReference type="SAM" id="Phobius"/>
    </source>
</evidence>
<feature type="transmembrane region" description="Helical" evidence="1">
    <location>
        <begin position="24"/>
        <end position="48"/>
    </location>
</feature>
<evidence type="ECO:0000313" key="3">
    <source>
        <dbReference type="Proteomes" id="UP000198531"/>
    </source>
</evidence>
<evidence type="ECO:0000313" key="2">
    <source>
        <dbReference type="EMBL" id="SFR37815.1"/>
    </source>
</evidence>
<dbReference type="EMBL" id="FOYT01000001">
    <property type="protein sequence ID" value="SFR37815.1"/>
    <property type="molecule type" value="Genomic_DNA"/>
</dbReference>
<keyword evidence="1" id="KW-0812">Transmembrane</keyword>
<keyword evidence="1" id="KW-0472">Membrane</keyword>
<reference evidence="3" key="1">
    <citation type="submission" date="2016-10" db="EMBL/GenBank/DDBJ databases">
        <authorList>
            <person name="Varghese N."/>
            <person name="Submissions S."/>
        </authorList>
    </citation>
    <scope>NUCLEOTIDE SEQUENCE [LARGE SCALE GENOMIC DNA]</scope>
    <source>
        <strain evidence="3">CGMCC 1.7736</strain>
    </source>
</reference>
<dbReference type="OrthoDB" id="201599at2157"/>
<dbReference type="Proteomes" id="UP000198531">
    <property type="component" value="Unassembled WGS sequence"/>
</dbReference>
<accession>A0A1I6G6K5</accession>
<dbReference type="AlphaFoldDB" id="A0A1I6G6K5"/>
<organism evidence="2 3">
    <name type="scientific">Halogeometricum rufum</name>
    <dbReference type="NCBI Taxonomy" id="553469"/>
    <lineage>
        <taxon>Archaea</taxon>
        <taxon>Methanobacteriati</taxon>
        <taxon>Methanobacteriota</taxon>
        <taxon>Stenosarchaea group</taxon>
        <taxon>Halobacteria</taxon>
        <taxon>Halobacteriales</taxon>
        <taxon>Haloferacaceae</taxon>
        <taxon>Halogeometricum</taxon>
    </lineage>
</organism>
<dbReference type="RefSeq" id="WP_089804541.1">
    <property type="nucleotide sequence ID" value="NZ_FOYT01000001.1"/>
</dbReference>
<sequence>MSRTELGAGGVLGPPSDAPATSPAALGTLLAANLVPLVGVLALGWNVFDVLAVYWVESGVVGVLNVPKVLLASGRYEGDATFSIDGSPIDVSGPDDADPDAGPRVHPSNVFPAAFFCLHYGVFWVVHGAFVLFGLPAFAGVPVGVDVAGVALAGVAMVVSHGGSFAWNYVGREEFRTASPGGQMAEPYRRVFVLHLTIVLGAFLVTALGGAAVLVVLLVVLKTGLDAAAHVREHRRARRRTAGETGGAT</sequence>
<name>A0A1I6G6K5_9EURY</name>
<dbReference type="STRING" id="553469.SAMN04487947_0649"/>